<gene>
    <name evidence="8" type="ORF">SAMN05660909_00822</name>
</gene>
<dbReference type="Gene3D" id="1.25.40.390">
    <property type="match status" value="1"/>
</dbReference>
<keyword evidence="4" id="KW-0472">Membrane</keyword>
<dbReference type="InterPro" id="IPR011990">
    <property type="entry name" value="TPR-like_helical_dom_sf"/>
</dbReference>
<comment type="similarity">
    <text evidence="2">Belongs to the SusD family.</text>
</comment>
<dbReference type="RefSeq" id="WP_089758974.1">
    <property type="nucleotide sequence ID" value="NZ_BKAT01000001.1"/>
</dbReference>
<reference evidence="9" key="1">
    <citation type="submission" date="2016-10" db="EMBL/GenBank/DDBJ databases">
        <authorList>
            <person name="Varghese N."/>
            <person name="Submissions S."/>
        </authorList>
    </citation>
    <scope>NUCLEOTIDE SEQUENCE [LARGE SCALE GENOMIC DNA]</scope>
    <source>
        <strain evidence="9">DSM 23920</strain>
    </source>
</reference>
<dbReference type="EMBL" id="FNRL01000003">
    <property type="protein sequence ID" value="SEA11949.1"/>
    <property type="molecule type" value="Genomic_DNA"/>
</dbReference>
<evidence type="ECO:0000259" key="6">
    <source>
        <dbReference type="Pfam" id="PF07980"/>
    </source>
</evidence>
<name>A0A1H3YJZ8_9BACT</name>
<dbReference type="STRING" id="408074.SAMN05660909_00822"/>
<feature type="domain" description="SusD-like N-terminal" evidence="7">
    <location>
        <begin position="101"/>
        <end position="229"/>
    </location>
</feature>
<proteinExistence type="inferred from homology"/>
<dbReference type="GO" id="GO:0009279">
    <property type="term" value="C:cell outer membrane"/>
    <property type="evidence" value="ECO:0007669"/>
    <property type="project" value="UniProtKB-SubCell"/>
</dbReference>
<keyword evidence="3" id="KW-0732">Signal</keyword>
<dbReference type="InterPro" id="IPR012944">
    <property type="entry name" value="SusD_RagB_dom"/>
</dbReference>
<dbReference type="OrthoDB" id="5694214at2"/>
<evidence type="ECO:0000259" key="7">
    <source>
        <dbReference type="Pfam" id="PF14322"/>
    </source>
</evidence>
<evidence type="ECO:0000313" key="8">
    <source>
        <dbReference type="EMBL" id="SEA11949.1"/>
    </source>
</evidence>
<keyword evidence="5" id="KW-0998">Cell outer membrane</keyword>
<feature type="domain" description="RagB/SusD" evidence="6">
    <location>
        <begin position="310"/>
        <end position="575"/>
    </location>
</feature>
<dbReference type="Proteomes" id="UP000199656">
    <property type="component" value="Unassembled WGS sequence"/>
</dbReference>
<organism evidence="8 9">
    <name type="scientific">Chitinophaga terrae</name>
    <name type="common">ex Kim and Jung 2007</name>
    <dbReference type="NCBI Taxonomy" id="408074"/>
    <lineage>
        <taxon>Bacteria</taxon>
        <taxon>Pseudomonadati</taxon>
        <taxon>Bacteroidota</taxon>
        <taxon>Chitinophagia</taxon>
        <taxon>Chitinophagales</taxon>
        <taxon>Chitinophagaceae</taxon>
        <taxon>Chitinophaga</taxon>
    </lineage>
</organism>
<evidence type="ECO:0000256" key="1">
    <source>
        <dbReference type="ARBA" id="ARBA00004442"/>
    </source>
</evidence>
<dbReference type="InterPro" id="IPR033985">
    <property type="entry name" value="SusD-like_N"/>
</dbReference>
<dbReference type="CDD" id="cd08977">
    <property type="entry name" value="SusD"/>
    <property type="match status" value="1"/>
</dbReference>
<dbReference type="Pfam" id="PF14322">
    <property type="entry name" value="SusD-like_3"/>
    <property type="match status" value="1"/>
</dbReference>
<dbReference type="Pfam" id="PF07980">
    <property type="entry name" value="SusD_RagB"/>
    <property type="match status" value="1"/>
</dbReference>
<protein>
    <submittedName>
        <fullName evidence="8">Starch-binding associating with outer membrane</fullName>
    </submittedName>
</protein>
<dbReference type="AlphaFoldDB" id="A0A1H3YJZ8"/>
<evidence type="ECO:0000313" key="9">
    <source>
        <dbReference type="Proteomes" id="UP000199656"/>
    </source>
</evidence>
<evidence type="ECO:0000256" key="5">
    <source>
        <dbReference type="ARBA" id="ARBA00023237"/>
    </source>
</evidence>
<evidence type="ECO:0000256" key="4">
    <source>
        <dbReference type="ARBA" id="ARBA00023136"/>
    </source>
</evidence>
<sequence>MRRLIYAIIAGVLYLASHSCSKDFLEKPPSVDITEDTVFSKIRNAETFLWSTYAASMPSGFPTGWSANTSGGIVAGVLAAACDEGDIADSWPGANRFNEGQWGPNDNPEDDFSAHYQAIRRANIFMERIGDVPDAESGYKNQLKAEAQFLRALQYFELVKRYGGVPLVTKRLLNSDNLKLPRNTLNDCINLIVSDCDAAYAALPANQEGYLRGRVHRGAALALKSRVLLYAASPLFNTNQPYVSASGDVASLVCLGAQDNSRWQKAADAAKAVLDWAAAGNSHLITDQGVEGNYEYAWSQPDNAEIILANKSNGWWGIYGDYFNFTMPAGIYGGWYGITVPLNFVKQYEKRTGGPQTWPASGDNANQLYAELDPRFKQSIGYNGAKWNNEIGNLQMYIKPDGKPAPNGGDRGGGQWMRKFLPQSVTWASYGATLNWPVFRLAEFYLNYAEALNEAQGPSAEVYNAVNAIRSRSGMPPLSGLNQQSMREAIRRERAVELAFEEHRYWDVRRWKIAGQEGVMKGDMLGLRLRPVSGSTEFHFDQVVFEKRVWEDKMYLYPFPNTEIYKQYLVQNPGW</sequence>
<dbReference type="SUPFAM" id="SSF48452">
    <property type="entry name" value="TPR-like"/>
    <property type="match status" value="1"/>
</dbReference>
<evidence type="ECO:0000256" key="2">
    <source>
        <dbReference type="ARBA" id="ARBA00006275"/>
    </source>
</evidence>
<evidence type="ECO:0000256" key="3">
    <source>
        <dbReference type="ARBA" id="ARBA00022729"/>
    </source>
</evidence>
<comment type="subcellular location">
    <subcellularLocation>
        <location evidence="1">Cell outer membrane</location>
    </subcellularLocation>
</comment>
<keyword evidence="9" id="KW-1185">Reference proteome</keyword>
<accession>A0A1H3YJZ8</accession>